<name>A0A7S0ZDM0_9RHOD</name>
<accession>A0A7S0ZDM0</accession>
<dbReference type="PANTHER" id="PTHR16138">
    <property type="entry name" value="MYCOPHENOLIC ACID ACYL-GLUCURONIDE ESTERASE, MITOCHONDRIAL"/>
    <property type="match status" value="1"/>
</dbReference>
<keyword evidence="1" id="KW-0378">Hydrolase</keyword>
<dbReference type="SUPFAM" id="SSF53474">
    <property type="entry name" value="alpha/beta-Hydrolases"/>
    <property type="match status" value="1"/>
</dbReference>
<reference evidence="2" key="1">
    <citation type="submission" date="2021-01" db="EMBL/GenBank/DDBJ databases">
        <authorList>
            <person name="Corre E."/>
            <person name="Pelletier E."/>
            <person name="Niang G."/>
            <person name="Scheremetjew M."/>
            <person name="Finn R."/>
            <person name="Kale V."/>
            <person name="Holt S."/>
            <person name="Cochrane G."/>
            <person name="Meng A."/>
            <person name="Brown T."/>
            <person name="Cohen L."/>
        </authorList>
    </citation>
    <scope>NUCLEOTIDE SEQUENCE</scope>
    <source>
        <strain evidence="2">CCMP3278</strain>
    </source>
</reference>
<dbReference type="GO" id="GO:0004553">
    <property type="term" value="F:hydrolase activity, hydrolyzing O-glycosyl compounds"/>
    <property type="evidence" value="ECO:0007669"/>
    <property type="project" value="TreeGrafter"/>
</dbReference>
<gene>
    <name evidence="2" type="ORF">TOLI1172_LOCUS2795</name>
</gene>
<dbReference type="EMBL" id="HBFP01003965">
    <property type="protein sequence ID" value="CAD8818406.1"/>
    <property type="molecule type" value="Transcribed_RNA"/>
</dbReference>
<dbReference type="AlphaFoldDB" id="A0A7S0ZDM0"/>
<sequence length="352" mass="39094">MTCILCCYISTASIMKSSMIPLQSAFIPVFSPLQSLTSAVKTSSPSTHSSFLSNTSRKSTLFCKSTLSNKHSITCAVLLDDEDEYQTRNRVVNVLGNDIIYDHFPARPDIPAVVYLPGFFYARSKTAKINALQMQCRRKNQTFLVADYSGTGRSKGDFAEGTVSRWLSEIEAVLDEVLDRSRNKVVLVGSGIGGWIMVHLAMRRPDQVVGLVGLSADPDFTEELLLPALTDEQRQTLEKDGMIDLTWGYRNYPIHKALIEDGKKMVVLNGGSNSIAVKCPVRLIQGMADEEIPTRFAFDLVDKLQSKDVNVTFVKNGDHALELDDDFARMWYAVCDVSDRYFEFDLGSPASG</sequence>
<dbReference type="InterPro" id="IPR052382">
    <property type="entry name" value="ABHD10_acyl-thioesterase"/>
</dbReference>
<dbReference type="PANTHER" id="PTHR16138:SF7">
    <property type="entry name" value="PALMITOYL-PROTEIN THIOESTERASE ABHD10, MITOCHONDRIAL"/>
    <property type="match status" value="1"/>
</dbReference>
<evidence type="ECO:0000256" key="1">
    <source>
        <dbReference type="ARBA" id="ARBA00022801"/>
    </source>
</evidence>
<protein>
    <recommendedName>
        <fullName evidence="3">AB hydrolase-1 domain-containing protein</fullName>
    </recommendedName>
</protein>
<organism evidence="2">
    <name type="scientific">Timspurckia oligopyrenoides</name>
    <dbReference type="NCBI Taxonomy" id="708627"/>
    <lineage>
        <taxon>Eukaryota</taxon>
        <taxon>Rhodophyta</taxon>
        <taxon>Bangiophyceae</taxon>
        <taxon>Porphyridiales</taxon>
        <taxon>Porphyridiaceae</taxon>
        <taxon>Timspurckia</taxon>
    </lineage>
</organism>
<evidence type="ECO:0000313" key="2">
    <source>
        <dbReference type="EMBL" id="CAD8818406.1"/>
    </source>
</evidence>
<dbReference type="InterPro" id="IPR029058">
    <property type="entry name" value="AB_hydrolase_fold"/>
</dbReference>
<proteinExistence type="predicted"/>
<evidence type="ECO:0008006" key="3">
    <source>
        <dbReference type="Google" id="ProtNLM"/>
    </source>
</evidence>
<dbReference type="Gene3D" id="3.40.50.1820">
    <property type="entry name" value="alpha/beta hydrolase"/>
    <property type="match status" value="1"/>
</dbReference>